<feature type="chain" id="PRO_5035271325" evidence="2">
    <location>
        <begin position="18"/>
        <end position="184"/>
    </location>
</feature>
<reference evidence="3" key="1">
    <citation type="journal article" date="2020" name="mSystems">
        <title>Genome- and Community-Level Interaction Insights into Carbon Utilization and Element Cycling Functions of Hydrothermarchaeota in Hydrothermal Sediment.</title>
        <authorList>
            <person name="Zhou Z."/>
            <person name="Liu Y."/>
            <person name="Xu W."/>
            <person name="Pan J."/>
            <person name="Luo Z.H."/>
            <person name="Li M."/>
        </authorList>
    </citation>
    <scope>NUCLEOTIDE SEQUENCE</scope>
    <source>
        <strain evidence="3">SpSt-997</strain>
    </source>
</reference>
<evidence type="ECO:0000313" key="3">
    <source>
        <dbReference type="EMBL" id="HGC41835.1"/>
    </source>
</evidence>
<accession>A0A8J4H9N6</accession>
<name>A0A8J4H9N6_9PROT</name>
<dbReference type="InterPro" id="IPR021395">
    <property type="entry name" value="DUF3035"/>
</dbReference>
<dbReference type="Pfam" id="PF11233">
    <property type="entry name" value="DUF3035"/>
    <property type="match status" value="1"/>
</dbReference>
<feature type="region of interest" description="Disordered" evidence="1">
    <location>
        <begin position="42"/>
        <end position="74"/>
    </location>
</feature>
<dbReference type="PROSITE" id="PS51257">
    <property type="entry name" value="PROKAR_LIPOPROTEIN"/>
    <property type="match status" value="1"/>
</dbReference>
<evidence type="ECO:0000256" key="2">
    <source>
        <dbReference type="SAM" id="SignalP"/>
    </source>
</evidence>
<dbReference type="EMBL" id="DTQM01000022">
    <property type="protein sequence ID" value="HGC41835.1"/>
    <property type="molecule type" value="Genomic_DNA"/>
</dbReference>
<organism evidence="3">
    <name type="scientific">Acidicaldus sp</name>
    <dbReference type="NCBI Taxonomy" id="1872105"/>
    <lineage>
        <taxon>Bacteria</taxon>
        <taxon>Pseudomonadati</taxon>
        <taxon>Pseudomonadota</taxon>
        <taxon>Alphaproteobacteria</taxon>
        <taxon>Acetobacterales</taxon>
        <taxon>Acetobacteraceae</taxon>
        <taxon>Acidicaldus</taxon>
    </lineage>
</organism>
<comment type="caution">
    <text evidence="3">The sequence shown here is derived from an EMBL/GenBank/DDBJ whole genome shotgun (WGS) entry which is preliminary data.</text>
</comment>
<feature type="signal peptide" evidence="2">
    <location>
        <begin position="1"/>
        <end position="17"/>
    </location>
</feature>
<dbReference type="AlphaFoldDB" id="A0A8J4H9N6"/>
<protein>
    <submittedName>
        <fullName evidence="3">DUF3035 domain-containing protein</fullName>
    </submittedName>
</protein>
<proteinExistence type="predicted"/>
<gene>
    <name evidence="3" type="ORF">ENY07_01235</name>
</gene>
<keyword evidence="2" id="KW-0732">Signal</keyword>
<evidence type="ECO:0000256" key="1">
    <source>
        <dbReference type="SAM" id="MobiDB-lite"/>
    </source>
</evidence>
<sequence length="184" mass="19505">MRARRLALVALPLLALAACEKGGEDVASSFGVLRDSPVEFDVTTRPPLEMPSEDQLVPPNPNATGPKQPSLREQAEAALEPRLELSTAPVALSPGQEALIKAAGPKPPADIRRLIAREADARRTARGISNALEFWRPRAEPVETLDAAAEAARLKAAAARGQNPASGPILLLKPDNTGLFQGLF</sequence>